<dbReference type="InterPro" id="IPR002525">
    <property type="entry name" value="Transp_IS110-like_N"/>
</dbReference>
<evidence type="ECO:0000259" key="3">
    <source>
        <dbReference type="Pfam" id="PF02371"/>
    </source>
</evidence>
<accession>A0AAU8FPY0</accession>
<dbReference type="GO" id="GO:0003677">
    <property type="term" value="F:DNA binding"/>
    <property type="evidence" value="ECO:0007669"/>
    <property type="project" value="InterPro"/>
</dbReference>
<keyword evidence="1" id="KW-1133">Transmembrane helix</keyword>
<keyword evidence="1" id="KW-0812">Transmembrane</keyword>
<evidence type="ECO:0000259" key="2">
    <source>
        <dbReference type="Pfam" id="PF01548"/>
    </source>
</evidence>
<dbReference type="Pfam" id="PF01548">
    <property type="entry name" value="DEDD_Tnp_IS110"/>
    <property type="match status" value="1"/>
</dbReference>
<evidence type="ECO:0000256" key="1">
    <source>
        <dbReference type="SAM" id="Phobius"/>
    </source>
</evidence>
<dbReference type="AlphaFoldDB" id="A0AAU8FPY0"/>
<sequence length="322" mass="36312">MQNEWFVGVDISKATLDVAVCHFNKPDDCVVHRFGNNSLGYKSMFTILKRSGINQTNSFFCMEHTGHHTLGLCCCLQERGFPFTLVSPSHLKKSLGLVRGKNDRVDAQRIAKFACLHHRLLKPMRLPSTCLLKLKNLLAFRDRLVKTNVSLANAAKDLKSISSLMDNQFIINQSEQRQKFIEQQIADTDHQIQLVMKEDEQIYRHFTLITSVIGVGMITATAFLIYTQDFTAFENGRQFACYSGVAPFEFSSGSSIRGKTKVSPLANRKMKSLLSNCASAAVQHDPELKMYYQHKIKDGKAKMAAMNAVKTKLINRVFATVH</sequence>
<protein>
    <submittedName>
        <fullName evidence="4">IS110 family transposase</fullName>
    </submittedName>
</protein>
<gene>
    <name evidence="4" type="ORF">ABV298_03260</name>
</gene>
<feature type="domain" description="Transposase IS110-like N-terminal" evidence="2">
    <location>
        <begin position="7"/>
        <end position="155"/>
    </location>
</feature>
<organism evidence="4">
    <name type="scientific">Dyadobacter sp. 676</name>
    <dbReference type="NCBI Taxonomy" id="3088362"/>
    <lineage>
        <taxon>Bacteria</taxon>
        <taxon>Pseudomonadati</taxon>
        <taxon>Bacteroidota</taxon>
        <taxon>Cytophagia</taxon>
        <taxon>Cytophagales</taxon>
        <taxon>Spirosomataceae</taxon>
        <taxon>Dyadobacter</taxon>
    </lineage>
</organism>
<evidence type="ECO:0000313" key="4">
    <source>
        <dbReference type="EMBL" id="XCH25465.1"/>
    </source>
</evidence>
<dbReference type="PANTHER" id="PTHR33055:SF3">
    <property type="entry name" value="PUTATIVE TRANSPOSASE FOR IS117-RELATED"/>
    <property type="match status" value="1"/>
</dbReference>
<name>A0AAU8FPY0_9BACT</name>
<proteinExistence type="predicted"/>
<feature type="transmembrane region" description="Helical" evidence="1">
    <location>
        <begin position="206"/>
        <end position="226"/>
    </location>
</feature>
<dbReference type="NCBIfam" id="NF033542">
    <property type="entry name" value="transpos_IS110"/>
    <property type="match status" value="1"/>
</dbReference>
<dbReference type="RefSeq" id="WP_353720765.1">
    <property type="nucleotide sequence ID" value="NZ_CP159289.1"/>
</dbReference>
<dbReference type="Pfam" id="PF02371">
    <property type="entry name" value="Transposase_20"/>
    <property type="match status" value="1"/>
</dbReference>
<dbReference type="InterPro" id="IPR003346">
    <property type="entry name" value="Transposase_20"/>
</dbReference>
<reference evidence="4" key="1">
    <citation type="submission" date="2024-06" db="EMBL/GenBank/DDBJ databases">
        <title>Sequencing and assembly of the genome of Dyadobacter sp. strain 676, a symbiont of Cyamopsis tetragonoloba.</title>
        <authorList>
            <person name="Guro P."/>
            <person name="Sazanova A."/>
            <person name="Kuznetsova I."/>
            <person name="Belimov A."/>
            <person name="Safronova V."/>
        </authorList>
    </citation>
    <scope>NUCLEOTIDE SEQUENCE</scope>
    <source>
        <strain evidence="4">676</strain>
    </source>
</reference>
<keyword evidence="1" id="KW-0472">Membrane</keyword>
<dbReference type="GO" id="GO:0006313">
    <property type="term" value="P:DNA transposition"/>
    <property type="evidence" value="ECO:0007669"/>
    <property type="project" value="InterPro"/>
</dbReference>
<dbReference type="PANTHER" id="PTHR33055">
    <property type="entry name" value="TRANSPOSASE FOR INSERTION SEQUENCE ELEMENT IS1111A"/>
    <property type="match status" value="1"/>
</dbReference>
<dbReference type="GO" id="GO:0004803">
    <property type="term" value="F:transposase activity"/>
    <property type="evidence" value="ECO:0007669"/>
    <property type="project" value="InterPro"/>
</dbReference>
<dbReference type="EMBL" id="CP159289">
    <property type="protein sequence ID" value="XCH25465.1"/>
    <property type="molecule type" value="Genomic_DNA"/>
</dbReference>
<dbReference type="InterPro" id="IPR047650">
    <property type="entry name" value="Transpos_IS110"/>
</dbReference>
<feature type="domain" description="Transposase IS116/IS110/IS902 C-terminal" evidence="3">
    <location>
        <begin position="208"/>
        <end position="293"/>
    </location>
</feature>